<protein>
    <recommendedName>
        <fullName evidence="4">Transmembrane protein</fullName>
    </recommendedName>
</protein>
<dbReference type="Proteomes" id="UP000054035">
    <property type="component" value="Unassembled WGS sequence"/>
</dbReference>
<evidence type="ECO:0000313" key="2">
    <source>
        <dbReference type="EMBL" id="KPL50480.1"/>
    </source>
</evidence>
<organism evidence="2 3">
    <name type="scientific">Xanthomonas axonopodis</name>
    <dbReference type="NCBI Taxonomy" id="53413"/>
    <lineage>
        <taxon>Bacteria</taxon>
        <taxon>Pseudomonadati</taxon>
        <taxon>Pseudomonadota</taxon>
        <taxon>Gammaproteobacteria</taxon>
        <taxon>Lysobacterales</taxon>
        <taxon>Lysobacteraceae</taxon>
        <taxon>Xanthomonas</taxon>
    </lineage>
</organism>
<evidence type="ECO:0000256" key="1">
    <source>
        <dbReference type="SAM" id="Phobius"/>
    </source>
</evidence>
<reference evidence="2 3" key="1">
    <citation type="submission" date="2014-02" db="EMBL/GenBank/DDBJ databases">
        <title>Genome sequence of Xanthomonas axonopodis DSM 3585 (T).</title>
        <authorList>
            <person name="Midha S."/>
            <person name="Patil P.B."/>
        </authorList>
    </citation>
    <scope>NUCLEOTIDE SEQUENCE [LARGE SCALE GENOMIC DNA]</scope>
    <source>
        <strain evidence="2 3">DSM 3585</strain>
    </source>
</reference>
<dbReference type="EMBL" id="JFAQ01000013">
    <property type="protein sequence ID" value="KPL50480.1"/>
    <property type="molecule type" value="Genomic_DNA"/>
</dbReference>
<keyword evidence="1" id="KW-0472">Membrane</keyword>
<feature type="transmembrane region" description="Helical" evidence="1">
    <location>
        <begin position="75"/>
        <end position="95"/>
    </location>
</feature>
<proteinExistence type="predicted"/>
<accession>A0A0P6VEM1</accession>
<keyword evidence="1" id="KW-0812">Transmembrane</keyword>
<name>A0A0P6VEM1_9XANT</name>
<feature type="transmembrane region" description="Helical" evidence="1">
    <location>
        <begin position="107"/>
        <end position="124"/>
    </location>
</feature>
<feature type="transmembrane region" description="Helical" evidence="1">
    <location>
        <begin position="199"/>
        <end position="218"/>
    </location>
</feature>
<gene>
    <name evidence="2" type="ORF">XAXN_01200</name>
</gene>
<dbReference type="AlphaFoldDB" id="A0A0P6VEM1"/>
<dbReference type="PATRIC" id="fig|53413.25.peg.649"/>
<evidence type="ECO:0008006" key="4">
    <source>
        <dbReference type="Google" id="ProtNLM"/>
    </source>
</evidence>
<feature type="transmembrane region" description="Helical" evidence="1">
    <location>
        <begin position="239"/>
        <end position="257"/>
    </location>
</feature>
<feature type="transmembrane region" description="Helical" evidence="1">
    <location>
        <begin position="329"/>
        <end position="348"/>
    </location>
</feature>
<feature type="transmembrane region" description="Helical" evidence="1">
    <location>
        <begin position="263"/>
        <end position="286"/>
    </location>
</feature>
<evidence type="ECO:0000313" key="3">
    <source>
        <dbReference type="Proteomes" id="UP000054035"/>
    </source>
</evidence>
<sequence>MIGLILTLLYALLAIVGGVRGYSPVPFWDMWDGTLGFYMHQQTDISAWWAQHNEHRIILARILFFIDVRYFDGNAVFLLIMNYALAAFTFSLLAWCSLRIIPDAPPCMVVVALVVLSLTLLWTQENNLTWGFQSQFFLAQLLPLASLLSLWQSNQNGKHHRAWLAVAVALAVVSAGSMANGVLATWLLVIGCVLGRQSIRRIVSVLLIAIVVTTLYFSGYASPGGHDSFFYGLRESPRGVMWFLFAYLGSPFAHAIGGVTPNLYVAVACGMMIAILASYLAGTALLRKRLTVDLELALALFVAYLVASALAVAVGRIRFGLESAVASRYTTPALLVIACVMILGVARLSSRFTWARGQAIGLLLLIPLAFLPLQWQAMKHNPLTDLEKTTAALALEMGARDDEQILWIYPDSTRALEIAREASAQNLSIFASPWLRGASESIGHAYVATPAKGCGVVPPATIALPQSDGWSRLQGGLVDTYLGDGLNALYLLDEQGTIIGRGILAIPERQAGSDKVGAPFKLYAPSDRLKSSPMKIVVPGICSGAFNYQH</sequence>
<feature type="transmembrane region" description="Helical" evidence="1">
    <location>
        <begin position="163"/>
        <end position="187"/>
    </location>
</feature>
<comment type="caution">
    <text evidence="2">The sequence shown here is derived from an EMBL/GenBank/DDBJ whole genome shotgun (WGS) entry which is preliminary data.</text>
</comment>
<keyword evidence="1" id="KW-1133">Transmembrane helix</keyword>
<feature type="transmembrane region" description="Helical" evidence="1">
    <location>
        <begin position="298"/>
        <end position="317"/>
    </location>
</feature>